<evidence type="ECO:0000313" key="2">
    <source>
        <dbReference type="EMBL" id="KKM95412.1"/>
    </source>
</evidence>
<protein>
    <submittedName>
        <fullName evidence="2">Uncharacterized protein</fullName>
    </submittedName>
</protein>
<dbReference type="EMBL" id="LAZR01006010">
    <property type="protein sequence ID" value="KKM95412.1"/>
    <property type="molecule type" value="Genomic_DNA"/>
</dbReference>
<proteinExistence type="predicted"/>
<reference evidence="2" key="1">
    <citation type="journal article" date="2015" name="Nature">
        <title>Complex archaea that bridge the gap between prokaryotes and eukaryotes.</title>
        <authorList>
            <person name="Spang A."/>
            <person name="Saw J.H."/>
            <person name="Jorgensen S.L."/>
            <person name="Zaremba-Niedzwiedzka K."/>
            <person name="Martijn J."/>
            <person name="Lind A.E."/>
            <person name="van Eijk R."/>
            <person name="Schleper C."/>
            <person name="Guy L."/>
            <person name="Ettema T.J."/>
        </authorList>
    </citation>
    <scope>NUCLEOTIDE SEQUENCE</scope>
</reference>
<dbReference type="AlphaFoldDB" id="A0A0F9PQI5"/>
<accession>A0A0F9PQI5</accession>
<evidence type="ECO:0000256" key="1">
    <source>
        <dbReference type="SAM" id="Coils"/>
    </source>
</evidence>
<organism evidence="2">
    <name type="scientific">marine sediment metagenome</name>
    <dbReference type="NCBI Taxonomy" id="412755"/>
    <lineage>
        <taxon>unclassified sequences</taxon>
        <taxon>metagenomes</taxon>
        <taxon>ecological metagenomes</taxon>
    </lineage>
</organism>
<sequence length="195" mass="23180">MSSLITLRLPIVDNSCLLKALENCGFTYEIQQQPFQIILNNTQITFGKTNLGIIAKFEQLQRNEVNRIYKEYERIYTEKIKKIQDQKNALHYLVEQAREKLQKLQNLKSQLNQSSNSKEITLIKDELSDVEMKRKEAENKAKKMQEEQLRLEKERSEVRENMVNNIFEKAKKQGFKIKKIQHKNKTQLVLVRQIR</sequence>
<gene>
    <name evidence="2" type="ORF">LCGC14_1188420</name>
</gene>
<keyword evidence="1" id="KW-0175">Coiled coil</keyword>
<comment type="caution">
    <text evidence="2">The sequence shown here is derived from an EMBL/GenBank/DDBJ whole genome shotgun (WGS) entry which is preliminary data.</text>
</comment>
<feature type="coiled-coil region" evidence="1">
    <location>
        <begin position="80"/>
        <end position="161"/>
    </location>
</feature>
<name>A0A0F9PQI5_9ZZZZ</name>